<protein>
    <recommendedName>
        <fullName evidence="3">Phage tail protein</fullName>
    </recommendedName>
</protein>
<comment type="caution">
    <text evidence="1">The sequence shown here is derived from an EMBL/GenBank/DDBJ whole genome shotgun (WGS) entry which is preliminary data.</text>
</comment>
<evidence type="ECO:0000313" key="1">
    <source>
        <dbReference type="EMBL" id="MEJ1087057.1"/>
    </source>
</evidence>
<evidence type="ECO:0008006" key="3">
    <source>
        <dbReference type="Google" id="ProtNLM"/>
    </source>
</evidence>
<evidence type="ECO:0000313" key="2">
    <source>
        <dbReference type="Proteomes" id="UP001371224"/>
    </source>
</evidence>
<dbReference type="Proteomes" id="UP001371224">
    <property type="component" value="Unassembled WGS sequence"/>
</dbReference>
<organism evidence="1 2">
    <name type="scientific">Microbacterium bandirmense</name>
    <dbReference type="NCBI Taxonomy" id="3122050"/>
    <lineage>
        <taxon>Bacteria</taxon>
        <taxon>Bacillati</taxon>
        <taxon>Actinomycetota</taxon>
        <taxon>Actinomycetes</taxon>
        <taxon>Micrococcales</taxon>
        <taxon>Microbacteriaceae</taxon>
        <taxon>Microbacterium</taxon>
    </lineage>
</organism>
<dbReference type="RefSeq" id="WP_337330730.1">
    <property type="nucleotide sequence ID" value="NZ_JBBDGM010000001.1"/>
</dbReference>
<accession>A0ABU8L9N0</accession>
<keyword evidence="2" id="KW-1185">Reference proteome</keyword>
<sequence length="243" mass="25686">MKAHIQGLTLDGTDSTSSPYTITKITGWDDGVGTRREAIDRPAAHGQLGLPGYLTGRPITIEGEIYTHSPQEQDHAVLALSGILAAGRMGALVIESGGLSTWATVQRNGAPTITRDRWGLLATYMVQLWAVDPRRYGEVHRFTGGEVAFHRGNFDATPVHEVTGTSAAYTISGPTGRTFAVSSGPGSGTDRIDMANGRVYRNGVLQLGIVTSADLWTIPTGLPGVTHTISAGSLVTVVTDTFV</sequence>
<proteinExistence type="predicted"/>
<reference evidence="1 2" key="1">
    <citation type="submission" date="2024-02" db="EMBL/GenBank/DDBJ databases">
        <authorList>
            <person name="Saticioglu I.B."/>
        </authorList>
    </citation>
    <scope>NUCLEOTIDE SEQUENCE [LARGE SCALE GENOMIC DNA]</scope>
    <source>
        <strain evidence="1 2">Mu-80</strain>
    </source>
</reference>
<gene>
    <name evidence="1" type="ORF">WDU99_01855</name>
</gene>
<dbReference type="EMBL" id="JBBDGM010000001">
    <property type="protein sequence ID" value="MEJ1087057.1"/>
    <property type="molecule type" value="Genomic_DNA"/>
</dbReference>
<name>A0ABU8L9N0_9MICO</name>